<proteinExistence type="predicted"/>
<dbReference type="Proteomes" id="UP001159364">
    <property type="component" value="Linkage Group LG02"/>
</dbReference>
<keyword evidence="3" id="KW-1185">Reference proteome</keyword>
<dbReference type="InterPro" id="IPR036047">
    <property type="entry name" value="F-box-like_dom_sf"/>
</dbReference>
<dbReference type="AlphaFoldDB" id="A0AAV8U026"/>
<protein>
    <recommendedName>
        <fullName evidence="1">F-box domain-containing protein</fullName>
    </recommendedName>
</protein>
<dbReference type="Pfam" id="PF12937">
    <property type="entry name" value="F-box-like"/>
    <property type="match status" value="1"/>
</dbReference>
<evidence type="ECO:0000313" key="2">
    <source>
        <dbReference type="EMBL" id="KAJ8771494.1"/>
    </source>
</evidence>
<dbReference type="PANTHER" id="PTHR38926:SF13">
    <property type="entry name" value="F-BOX DOMAIN CONTAINING PROTEIN, EXPRESSED"/>
    <property type="match status" value="1"/>
</dbReference>
<dbReference type="InterPro" id="IPR032675">
    <property type="entry name" value="LRR_dom_sf"/>
</dbReference>
<dbReference type="PANTHER" id="PTHR38926">
    <property type="entry name" value="F-BOX DOMAIN CONTAINING PROTEIN, EXPRESSED"/>
    <property type="match status" value="1"/>
</dbReference>
<dbReference type="InterPro" id="IPR001810">
    <property type="entry name" value="F-box_dom"/>
</dbReference>
<gene>
    <name evidence="2" type="ORF">K2173_026671</name>
</gene>
<comment type="caution">
    <text evidence="2">The sequence shown here is derived from an EMBL/GenBank/DDBJ whole genome shotgun (WGS) entry which is preliminary data.</text>
</comment>
<evidence type="ECO:0000313" key="3">
    <source>
        <dbReference type="Proteomes" id="UP001159364"/>
    </source>
</evidence>
<feature type="domain" description="F-box" evidence="1">
    <location>
        <begin position="16"/>
        <end position="58"/>
    </location>
</feature>
<reference evidence="2 3" key="1">
    <citation type="submission" date="2021-09" db="EMBL/GenBank/DDBJ databases">
        <title>Genomic insights and catalytic innovation underlie evolution of tropane alkaloids biosynthesis.</title>
        <authorList>
            <person name="Wang Y.-J."/>
            <person name="Tian T."/>
            <person name="Huang J.-P."/>
            <person name="Huang S.-X."/>
        </authorList>
    </citation>
    <scope>NUCLEOTIDE SEQUENCE [LARGE SCALE GENOMIC DNA]</scope>
    <source>
        <strain evidence="2">KIB-2018</strain>
        <tissue evidence="2">Leaf</tissue>
    </source>
</reference>
<dbReference type="Gene3D" id="1.20.1280.50">
    <property type="match status" value="1"/>
</dbReference>
<accession>A0AAV8U026</accession>
<dbReference type="Gene3D" id="3.80.10.10">
    <property type="entry name" value="Ribonuclease Inhibitor"/>
    <property type="match status" value="1"/>
</dbReference>
<dbReference type="SUPFAM" id="SSF52047">
    <property type="entry name" value="RNI-like"/>
    <property type="match status" value="1"/>
</dbReference>
<dbReference type="SUPFAM" id="SSF81383">
    <property type="entry name" value="F-box domain"/>
    <property type="match status" value="1"/>
</dbReference>
<evidence type="ECO:0000259" key="1">
    <source>
        <dbReference type="Pfam" id="PF12937"/>
    </source>
</evidence>
<name>A0AAV8U026_9ROSI</name>
<organism evidence="2 3">
    <name type="scientific">Erythroxylum novogranatense</name>
    <dbReference type="NCBI Taxonomy" id="1862640"/>
    <lineage>
        <taxon>Eukaryota</taxon>
        <taxon>Viridiplantae</taxon>
        <taxon>Streptophyta</taxon>
        <taxon>Embryophyta</taxon>
        <taxon>Tracheophyta</taxon>
        <taxon>Spermatophyta</taxon>
        <taxon>Magnoliopsida</taxon>
        <taxon>eudicotyledons</taxon>
        <taxon>Gunneridae</taxon>
        <taxon>Pentapetalae</taxon>
        <taxon>rosids</taxon>
        <taxon>fabids</taxon>
        <taxon>Malpighiales</taxon>
        <taxon>Erythroxylaceae</taxon>
        <taxon>Erythroxylum</taxon>
    </lineage>
</organism>
<dbReference type="EMBL" id="JAIWQS010000002">
    <property type="protein sequence ID" value="KAJ8771494.1"/>
    <property type="molecule type" value="Genomic_DNA"/>
</dbReference>
<sequence length="305" mass="35575">MEDRSALTRRWEDLDNDMLVKIFQSFSIIDLISGKIAHVCSGWRRACCDPLLWKTLDLSKQKSNFIKIPLDPYVYVDGRSDKELTRVLKISLNLSQENITSLIFRFDLYVSDEQLTYTAKKCPRLKRLVLPAWNRIKNEITKLIPMWTDLESLTMPSIANPQYLMEQIGKNCNNFQELKVMGPFDILFASALVQYLPNLKVLSLRCSMLYKDALVIILDDLHRLEVLNISHCLLIDVQPPPIRKRVMTELDKTILEKASRLREFLTCMNNSCIMCQRTKNDEGLMRWYKYEEGLWKADEISSLAL</sequence>